<feature type="region of interest" description="Disordered" evidence="1">
    <location>
        <begin position="1"/>
        <end position="42"/>
    </location>
</feature>
<evidence type="ECO:0000313" key="3">
    <source>
        <dbReference type="Proteomes" id="UP000308197"/>
    </source>
</evidence>
<keyword evidence="3" id="KW-1185">Reference proteome</keyword>
<evidence type="ECO:0000313" key="2">
    <source>
        <dbReference type="EMBL" id="TFK83024.1"/>
    </source>
</evidence>
<gene>
    <name evidence="2" type="ORF">K466DRAFT_603209</name>
</gene>
<proteinExistence type="predicted"/>
<accession>A0A5C3P082</accession>
<sequence length="204" mass="23055">MDPLLLPRGLIQDEGTVTAQDDPLVEDHISNDLPGSRDSPEPAQVVDMASYEFKMPDLSFTSLDDPEDPQARVEHVLSGEGYAEGQPPWELPICSRQQLGYDSRLLAPLMQGQLAEERAYVYEFSGTWWCMARATMKQGTGPTALDEECWILLTLMSMSIPMLARAMARRETKRQTEILEGMEAVLYGLFCMRNVDMDVRQKYT</sequence>
<evidence type="ECO:0000256" key="1">
    <source>
        <dbReference type="SAM" id="MobiDB-lite"/>
    </source>
</evidence>
<protein>
    <submittedName>
        <fullName evidence="2">Uncharacterized protein</fullName>
    </submittedName>
</protein>
<organism evidence="2 3">
    <name type="scientific">Polyporus arcularius HHB13444</name>
    <dbReference type="NCBI Taxonomy" id="1314778"/>
    <lineage>
        <taxon>Eukaryota</taxon>
        <taxon>Fungi</taxon>
        <taxon>Dikarya</taxon>
        <taxon>Basidiomycota</taxon>
        <taxon>Agaricomycotina</taxon>
        <taxon>Agaricomycetes</taxon>
        <taxon>Polyporales</taxon>
        <taxon>Polyporaceae</taxon>
        <taxon>Polyporus</taxon>
    </lineage>
</organism>
<reference evidence="2 3" key="1">
    <citation type="journal article" date="2019" name="Nat. Ecol. Evol.">
        <title>Megaphylogeny resolves global patterns of mushroom evolution.</title>
        <authorList>
            <person name="Varga T."/>
            <person name="Krizsan K."/>
            <person name="Foldi C."/>
            <person name="Dima B."/>
            <person name="Sanchez-Garcia M."/>
            <person name="Sanchez-Ramirez S."/>
            <person name="Szollosi G.J."/>
            <person name="Szarkandi J.G."/>
            <person name="Papp V."/>
            <person name="Albert L."/>
            <person name="Andreopoulos W."/>
            <person name="Angelini C."/>
            <person name="Antonin V."/>
            <person name="Barry K.W."/>
            <person name="Bougher N.L."/>
            <person name="Buchanan P."/>
            <person name="Buyck B."/>
            <person name="Bense V."/>
            <person name="Catcheside P."/>
            <person name="Chovatia M."/>
            <person name="Cooper J."/>
            <person name="Damon W."/>
            <person name="Desjardin D."/>
            <person name="Finy P."/>
            <person name="Geml J."/>
            <person name="Haridas S."/>
            <person name="Hughes K."/>
            <person name="Justo A."/>
            <person name="Karasinski D."/>
            <person name="Kautmanova I."/>
            <person name="Kiss B."/>
            <person name="Kocsube S."/>
            <person name="Kotiranta H."/>
            <person name="LaButti K.M."/>
            <person name="Lechner B.E."/>
            <person name="Liimatainen K."/>
            <person name="Lipzen A."/>
            <person name="Lukacs Z."/>
            <person name="Mihaltcheva S."/>
            <person name="Morgado L.N."/>
            <person name="Niskanen T."/>
            <person name="Noordeloos M.E."/>
            <person name="Ohm R.A."/>
            <person name="Ortiz-Santana B."/>
            <person name="Ovrebo C."/>
            <person name="Racz N."/>
            <person name="Riley R."/>
            <person name="Savchenko A."/>
            <person name="Shiryaev A."/>
            <person name="Soop K."/>
            <person name="Spirin V."/>
            <person name="Szebenyi C."/>
            <person name="Tomsovsky M."/>
            <person name="Tulloss R.E."/>
            <person name="Uehling J."/>
            <person name="Grigoriev I.V."/>
            <person name="Vagvolgyi C."/>
            <person name="Papp T."/>
            <person name="Martin F.M."/>
            <person name="Miettinen O."/>
            <person name="Hibbett D.S."/>
            <person name="Nagy L.G."/>
        </authorList>
    </citation>
    <scope>NUCLEOTIDE SEQUENCE [LARGE SCALE GENOMIC DNA]</scope>
    <source>
        <strain evidence="2 3">HHB13444</strain>
    </source>
</reference>
<dbReference type="InParanoid" id="A0A5C3P082"/>
<dbReference type="AlphaFoldDB" id="A0A5C3P082"/>
<dbReference type="Proteomes" id="UP000308197">
    <property type="component" value="Unassembled WGS sequence"/>
</dbReference>
<name>A0A5C3P082_9APHY</name>
<dbReference type="EMBL" id="ML211427">
    <property type="protein sequence ID" value="TFK83024.1"/>
    <property type="molecule type" value="Genomic_DNA"/>
</dbReference>